<protein>
    <submittedName>
        <fullName evidence="7">Cell division protein FtsK</fullName>
    </submittedName>
</protein>
<evidence type="ECO:0000259" key="6">
    <source>
        <dbReference type="PROSITE" id="PS50901"/>
    </source>
</evidence>
<keyword evidence="5" id="KW-0812">Transmembrane</keyword>
<feature type="compositionally biased region" description="Acidic residues" evidence="4">
    <location>
        <begin position="48"/>
        <end position="58"/>
    </location>
</feature>
<reference evidence="7 8" key="1">
    <citation type="submission" date="2021-01" db="EMBL/GenBank/DDBJ databases">
        <title>Genome sequencing of Micromonospora fiedleri MG-37.</title>
        <authorList>
            <person name="Moreland P.E.J."/>
            <person name="Stach J.E.M."/>
        </authorList>
    </citation>
    <scope>NUCLEOTIDE SEQUENCE [LARGE SCALE GENOMIC DNA]</scope>
    <source>
        <strain evidence="7 8">MG-37</strain>
    </source>
</reference>
<dbReference type="PANTHER" id="PTHR22683:SF41">
    <property type="entry name" value="DNA TRANSLOCASE FTSK"/>
    <property type="match status" value="1"/>
</dbReference>
<dbReference type="PANTHER" id="PTHR22683">
    <property type="entry name" value="SPORULATION PROTEIN RELATED"/>
    <property type="match status" value="1"/>
</dbReference>
<keyword evidence="7" id="KW-0132">Cell division</keyword>
<dbReference type="Proteomes" id="UP000661193">
    <property type="component" value="Unassembled WGS sequence"/>
</dbReference>
<accession>A0ABS1ULH7</accession>
<keyword evidence="1 3" id="KW-0547">Nucleotide-binding</keyword>
<evidence type="ECO:0000313" key="7">
    <source>
        <dbReference type="EMBL" id="MBL6277207.1"/>
    </source>
</evidence>
<dbReference type="PROSITE" id="PS50901">
    <property type="entry name" value="FTSK"/>
    <property type="match status" value="1"/>
</dbReference>
<sequence>MTAPDDDRFDWHAAERDLTDNATNGEGAEVVDLAARRRKPDARAFSVDLDDEADDLDDDTRPAVDPPAVSEPSGFAAVLAGRSAMRRPIVPAWLRSRAELLTAGRWALSHVAHVSVYHLTRTPKYAGRLAWRAPFGVARLLGSTVRWASDAEGIPVRLAAVRQENAELYLKLSRQRDARVRWRGLVVATVLLLGLPTVAVLAVLAGSWQRWLMLAAAVAVFGLAGSPKDKPLLDVAAVTPRARRLSADVVTRAFLAAGLCKPDDLITFPMPIMRDGPGWRAVVDLPFGVTADKAVKRRTGLAAGLDLDEVQVWPERVRGSAGSARRVALWVADEDPYAKSSGLWPLIDKGTVDIFAPFPFGEDQRGRAVPLLLMFTSLLVGAIPRMGKTFAARLPVLAAALDASVELHIYDGKGGQDWRAFERIAHRAGFGVRDDVVLGLVEDLRALVVDMNRRYDTIATLPPDLCPESKVTRQIADKRSLKLWPVLVAIDEFQRYSGHPEYGKEIVELLTELCKVGPSVGIIILLATQKPDGKAVPTDLRDNIGTRFALKTMTWQSSEAVLGAGSYPAGYDSSRFQRAHKGVGILLGADDSGAVEEAVTVRTKFAKTEHVEKVIARAYALREAAGTLTGYAVGQAPEPVGGPADTLLDDILTVVPAAEPKVWSETVVARLAELRPDVYGGWEPAQLAAALKPYRVPVGRQVWGTDPTTGKGANRKGIHRDDITTAVTERDQRRKAG</sequence>
<feature type="compositionally biased region" description="Basic and acidic residues" evidence="4">
    <location>
        <begin position="719"/>
        <end position="737"/>
    </location>
</feature>
<keyword evidence="7" id="KW-0131">Cell cycle</keyword>
<evidence type="ECO:0000256" key="3">
    <source>
        <dbReference type="PROSITE-ProRule" id="PRU00289"/>
    </source>
</evidence>
<feature type="compositionally biased region" description="Basic and acidic residues" evidence="4">
    <location>
        <begin position="1"/>
        <end position="19"/>
    </location>
</feature>
<keyword evidence="8" id="KW-1185">Reference proteome</keyword>
<dbReference type="SUPFAM" id="SSF52540">
    <property type="entry name" value="P-loop containing nucleoside triphosphate hydrolases"/>
    <property type="match status" value="1"/>
</dbReference>
<keyword evidence="5" id="KW-0472">Membrane</keyword>
<keyword evidence="2 3" id="KW-0067">ATP-binding</keyword>
<dbReference type="GO" id="GO:0051301">
    <property type="term" value="P:cell division"/>
    <property type="evidence" value="ECO:0007669"/>
    <property type="project" value="UniProtKB-KW"/>
</dbReference>
<proteinExistence type="predicted"/>
<dbReference type="InterPro" id="IPR002543">
    <property type="entry name" value="FtsK_dom"/>
</dbReference>
<evidence type="ECO:0000313" key="8">
    <source>
        <dbReference type="Proteomes" id="UP000661193"/>
    </source>
</evidence>
<organism evidence="7 8">
    <name type="scientific">Micromonospora fiedleri</name>
    <dbReference type="NCBI Taxonomy" id="1157498"/>
    <lineage>
        <taxon>Bacteria</taxon>
        <taxon>Bacillati</taxon>
        <taxon>Actinomycetota</taxon>
        <taxon>Actinomycetes</taxon>
        <taxon>Micromonosporales</taxon>
        <taxon>Micromonosporaceae</taxon>
        <taxon>Micromonospora</taxon>
    </lineage>
</organism>
<feature type="binding site" evidence="3">
    <location>
        <begin position="382"/>
        <end position="389"/>
    </location>
    <ligand>
        <name>ATP</name>
        <dbReference type="ChEBI" id="CHEBI:30616"/>
    </ligand>
</feature>
<comment type="caution">
    <text evidence="7">The sequence shown here is derived from an EMBL/GenBank/DDBJ whole genome shotgun (WGS) entry which is preliminary data.</text>
</comment>
<evidence type="ECO:0000256" key="2">
    <source>
        <dbReference type="ARBA" id="ARBA00022840"/>
    </source>
</evidence>
<feature type="region of interest" description="Disordered" evidence="4">
    <location>
        <begin position="47"/>
        <end position="70"/>
    </location>
</feature>
<name>A0ABS1ULH7_9ACTN</name>
<dbReference type="RefSeq" id="WP_203221883.1">
    <property type="nucleotide sequence ID" value="NZ_JAETXL010000004.1"/>
</dbReference>
<gene>
    <name evidence="7" type="ORF">JMF97_13670</name>
</gene>
<feature type="region of interest" description="Disordered" evidence="4">
    <location>
        <begin position="1"/>
        <end position="33"/>
    </location>
</feature>
<dbReference type="Gene3D" id="3.40.50.300">
    <property type="entry name" value="P-loop containing nucleotide triphosphate hydrolases"/>
    <property type="match status" value="1"/>
</dbReference>
<dbReference type="InterPro" id="IPR050206">
    <property type="entry name" value="FtsK/SpoIIIE/SftA"/>
</dbReference>
<evidence type="ECO:0000256" key="1">
    <source>
        <dbReference type="ARBA" id="ARBA00022741"/>
    </source>
</evidence>
<evidence type="ECO:0000256" key="5">
    <source>
        <dbReference type="SAM" id="Phobius"/>
    </source>
</evidence>
<dbReference type="InterPro" id="IPR027417">
    <property type="entry name" value="P-loop_NTPase"/>
</dbReference>
<dbReference type="EMBL" id="JAETXL010000004">
    <property type="protein sequence ID" value="MBL6277207.1"/>
    <property type="molecule type" value="Genomic_DNA"/>
</dbReference>
<feature type="region of interest" description="Disordered" evidence="4">
    <location>
        <begin position="702"/>
        <end position="737"/>
    </location>
</feature>
<keyword evidence="5" id="KW-1133">Transmembrane helix</keyword>
<feature type="domain" description="FtsK" evidence="6">
    <location>
        <begin position="355"/>
        <end position="559"/>
    </location>
</feature>
<evidence type="ECO:0000256" key="4">
    <source>
        <dbReference type="SAM" id="MobiDB-lite"/>
    </source>
</evidence>
<feature type="transmembrane region" description="Helical" evidence="5">
    <location>
        <begin position="184"/>
        <end position="205"/>
    </location>
</feature>